<reference evidence="1" key="1">
    <citation type="submission" date="2007-10" db="EMBL/GenBank/DDBJ databases">
        <authorList>
            <person name="Fulton L."/>
            <person name="Clifton S."/>
            <person name="Fulton B."/>
            <person name="Xu J."/>
            <person name="Minx P."/>
            <person name="Pepin K.H."/>
            <person name="Johnson M."/>
            <person name="Thiruvilangam P."/>
            <person name="Bhonagiri V."/>
            <person name="Nash W.E."/>
            <person name="Mardis E.R."/>
            <person name="Wilson R.K."/>
        </authorList>
    </citation>
    <scope>NUCLEOTIDE SEQUENCE [LARGE SCALE GENOMIC DNA]</scope>
    <source>
        <strain evidence="1">DSM 15702</strain>
    </source>
</reference>
<name>B0MNE6_9FIRM</name>
<keyword evidence="2" id="KW-1185">Reference proteome</keyword>
<organism evidence="1 2">
    <name type="scientific">[Eubacterium] siraeum DSM 15702</name>
    <dbReference type="NCBI Taxonomy" id="428128"/>
    <lineage>
        <taxon>Bacteria</taxon>
        <taxon>Bacillati</taxon>
        <taxon>Bacillota</taxon>
        <taxon>Clostridia</taxon>
        <taxon>Eubacteriales</taxon>
        <taxon>Oscillospiraceae</taxon>
        <taxon>Oscillospiraceae incertae sedis</taxon>
    </lineage>
</organism>
<protein>
    <submittedName>
        <fullName evidence="1">Uncharacterized protein</fullName>
    </submittedName>
</protein>
<evidence type="ECO:0000313" key="1">
    <source>
        <dbReference type="EMBL" id="EDS00873.1"/>
    </source>
</evidence>
<gene>
    <name evidence="1" type="ORF">EUBSIR_01357</name>
</gene>
<dbReference type="EMBL" id="ABCA03000045">
    <property type="protein sequence ID" value="EDS00873.1"/>
    <property type="molecule type" value="Genomic_DNA"/>
</dbReference>
<sequence length="41" mass="4776">MRELINIIHNCLLYYFVLTFYHNCPDSATTNAKNTAAETLR</sequence>
<accession>B0MNE6</accession>
<evidence type="ECO:0000313" key="2">
    <source>
        <dbReference type="Proteomes" id="UP000005326"/>
    </source>
</evidence>
<proteinExistence type="predicted"/>
<dbReference type="Proteomes" id="UP000005326">
    <property type="component" value="Unassembled WGS sequence"/>
</dbReference>
<comment type="caution">
    <text evidence="1">The sequence shown here is derived from an EMBL/GenBank/DDBJ whole genome shotgun (WGS) entry which is preliminary data.</text>
</comment>
<reference evidence="1" key="2">
    <citation type="submission" date="2014-06" db="EMBL/GenBank/DDBJ databases">
        <title>Draft genome sequence of Eubacterium siraeum (DSM 15702).</title>
        <authorList>
            <person name="Sudarsanam P."/>
            <person name="Ley R."/>
            <person name="Guruge J."/>
            <person name="Turnbaugh P.J."/>
            <person name="Mahowald M."/>
            <person name="Liep D."/>
            <person name="Gordon J."/>
        </authorList>
    </citation>
    <scope>NUCLEOTIDE SEQUENCE</scope>
    <source>
        <strain evidence="1">DSM 15702</strain>
    </source>
</reference>
<dbReference type="AlphaFoldDB" id="B0MNE6"/>